<dbReference type="Proteomes" id="UP001289135">
    <property type="component" value="Unassembled WGS sequence"/>
</dbReference>
<proteinExistence type="predicted"/>
<gene>
    <name evidence="1" type="ORF">Lyticum_00315</name>
</gene>
<dbReference type="AlphaFoldDB" id="A0AAE5AHI2"/>
<dbReference type="EMBL" id="JARGYU010000001">
    <property type="protein sequence ID" value="MDZ5761148.1"/>
    <property type="molecule type" value="Genomic_DNA"/>
</dbReference>
<name>A0AAE5AHI2_9RICK</name>
<protein>
    <submittedName>
        <fullName evidence="1">Uncharacterized protein</fullName>
    </submittedName>
</protein>
<reference evidence="1" key="1">
    <citation type="submission" date="2023-02" db="EMBL/GenBank/DDBJ databases">
        <title>Host association and intracellularity evolved multiple times independently in the Rickettsiales.</title>
        <authorList>
            <person name="Castelli M."/>
            <person name="Nardi T."/>
            <person name="Gammuto L."/>
            <person name="Bellinzona G."/>
            <person name="Sabaneyeva E."/>
            <person name="Potekhin A."/>
            <person name="Serra V."/>
            <person name="Petroni G."/>
            <person name="Sassera D."/>
        </authorList>
    </citation>
    <scope>NUCLEOTIDE SEQUENCE</scope>
    <source>
        <strain evidence="1">USBL-36I1</strain>
    </source>
</reference>
<keyword evidence="2" id="KW-1185">Reference proteome</keyword>
<evidence type="ECO:0000313" key="2">
    <source>
        <dbReference type="Proteomes" id="UP001289135"/>
    </source>
</evidence>
<sequence length="540" mass="63834">MEFHNIIKEFNIKIDNRINIFRNDVENLNNDDVEAKIALAQNVYEDLKYHAVKLCEVIISQINNENIFQVEKFIPLLQSIKDAKYSLNKSQIIERFKIISVFDADQNTALISGCIMSFCDGNADIKSLFKMLLMTYGYQNENVDQFLSILVENCTFDSRGFEFNHQKEYIDDVFKYDSGFSPKIDFVISILPTIKGLYIQDSKNNSENKQESENEQEFENIESCLKKLEFIKNNTDTNDAFNQIEIFLLKVKEKLNNRINLNEDELKYFKIIMGNEFFDPIITISYDNNIANTIINEFQQKYHQYQSLNNLKYLEKNIIKYCEYIDKLDINIRGNINKIILNQESTIRSLSYVRDLISNLDINDKEYNKKLLLLKNIEKNLINSALYINVIKTYIDLNKKKIQEKEFKNNINNSINNIEQLVSNRHNEKIHLKYQLDTVFAINKILCQINKSHKNNQQNKEFFEQKIILEKLKQEIRLDIIENSSNNIILFNINNRHFPMLILLNFSIILKSMIKKFDKYINLTKYLNINSDVNNQRVIS</sequence>
<evidence type="ECO:0000313" key="1">
    <source>
        <dbReference type="EMBL" id="MDZ5761148.1"/>
    </source>
</evidence>
<dbReference type="RefSeq" id="WP_322498569.1">
    <property type="nucleotide sequence ID" value="NZ_JARGYU010000001.1"/>
</dbReference>
<comment type="caution">
    <text evidence="1">The sequence shown here is derived from an EMBL/GenBank/DDBJ whole genome shotgun (WGS) entry which is preliminary data.</text>
</comment>
<organism evidence="1 2">
    <name type="scientific">Lyticum sinuosum</name>
    <dbReference type="NCBI Taxonomy" id="1332059"/>
    <lineage>
        <taxon>Bacteria</taxon>
        <taxon>Pseudomonadati</taxon>
        <taxon>Pseudomonadota</taxon>
        <taxon>Alphaproteobacteria</taxon>
        <taxon>Rickettsiales</taxon>
        <taxon>Lyticum</taxon>
    </lineage>
</organism>
<accession>A0AAE5AHI2</accession>